<sequence>MNILKKLFSEFSIKNIEIKNRICVPPMVVGLAEDGYVTSENLDRYKELAKGGPGLIIQEATCINKDGRLSEKQIGIWEDNQIEGLKNIVNAVHEEGCKIFIQIHHAGVTGISESPLCPSPYEYKGFAGTVIGREMTKEDIESIQNDYIEAVRRAYEAGYDGVELHGCHGYLISQFLNKNVNKRTDEYGTNPEKFVIEILEGIRKVTPKEFIVGIRLGGFEPSLEDGVRYAKILDKNGIDFLDISYGFFNEQEINVSKDYKYSNAVYAAEKIKKEVSVPIFAVNGINSAEIAEEILNETNVDIVDIGKGILINPNWANYAMDGKDTGKCLNCAKCMWFGQSEVCPGKVVFDKNNK</sequence>
<evidence type="ECO:0000313" key="7">
    <source>
        <dbReference type="EMBL" id="MFL0168680.1"/>
    </source>
</evidence>
<keyword evidence="5" id="KW-0560">Oxidoreductase</keyword>
<comment type="caution">
    <text evidence="7">The sequence shown here is derived from an EMBL/GenBank/DDBJ whole genome shotgun (WGS) entry which is preliminary data.</text>
</comment>
<dbReference type="PANTHER" id="PTHR43303">
    <property type="entry name" value="NADPH DEHYDROGENASE C23G7.10C-RELATED"/>
    <property type="match status" value="1"/>
</dbReference>
<keyword evidence="4" id="KW-0521">NADP</keyword>
<dbReference type="EMBL" id="JBJIAB010000071">
    <property type="protein sequence ID" value="MFL0168680.1"/>
    <property type="molecule type" value="Genomic_DNA"/>
</dbReference>
<keyword evidence="2" id="KW-0285">Flavoprotein</keyword>
<evidence type="ECO:0000256" key="3">
    <source>
        <dbReference type="ARBA" id="ARBA00022643"/>
    </source>
</evidence>
<dbReference type="InterPro" id="IPR013785">
    <property type="entry name" value="Aldolase_TIM"/>
</dbReference>
<accession>A0ABW8SDE2</accession>
<feature type="domain" description="NADH:flavin oxidoreductase/NADH oxidase N-terminal" evidence="6">
    <location>
        <begin position="6"/>
        <end position="320"/>
    </location>
</feature>
<dbReference type="RefSeq" id="WP_406762930.1">
    <property type="nucleotide sequence ID" value="NZ_JBJIAB010000071.1"/>
</dbReference>
<reference evidence="7 8" key="1">
    <citation type="submission" date="2024-11" db="EMBL/GenBank/DDBJ databases">
        <authorList>
            <person name="Heng Y.C."/>
            <person name="Lim A.C.H."/>
            <person name="Lee J.K.Y."/>
            <person name="Kittelmann S."/>
        </authorList>
    </citation>
    <scope>NUCLEOTIDE SEQUENCE [LARGE SCALE GENOMIC DNA]</scope>
    <source>
        <strain evidence="7 8">WILCCON 0112</strain>
    </source>
</reference>
<evidence type="ECO:0000256" key="1">
    <source>
        <dbReference type="ARBA" id="ARBA00001917"/>
    </source>
</evidence>
<dbReference type="Gene3D" id="3.20.20.70">
    <property type="entry name" value="Aldolase class I"/>
    <property type="match status" value="1"/>
</dbReference>
<evidence type="ECO:0000256" key="2">
    <source>
        <dbReference type="ARBA" id="ARBA00022630"/>
    </source>
</evidence>
<evidence type="ECO:0000259" key="6">
    <source>
        <dbReference type="Pfam" id="PF00724"/>
    </source>
</evidence>
<evidence type="ECO:0000313" key="8">
    <source>
        <dbReference type="Proteomes" id="UP001623600"/>
    </source>
</evidence>
<dbReference type="InterPro" id="IPR044152">
    <property type="entry name" value="YqjM-like"/>
</dbReference>
<dbReference type="Pfam" id="PF00724">
    <property type="entry name" value="Oxidored_FMN"/>
    <property type="match status" value="1"/>
</dbReference>
<evidence type="ECO:0000256" key="4">
    <source>
        <dbReference type="ARBA" id="ARBA00022857"/>
    </source>
</evidence>
<organism evidence="7 8">
    <name type="scientific">Candidatus Clostridium helianthi</name>
    <dbReference type="NCBI Taxonomy" id="3381660"/>
    <lineage>
        <taxon>Bacteria</taxon>
        <taxon>Bacillati</taxon>
        <taxon>Bacillota</taxon>
        <taxon>Clostridia</taxon>
        <taxon>Eubacteriales</taxon>
        <taxon>Clostridiaceae</taxon>
        <taxon>Clostridium</taxon>
    </lineage>
</organism>
<dbReference type="CDD" id="cd02803">
    <property type="entry name" value="OYE_like_FMN_family"/>
    <property type="match status" value="1"/>
</dbReference>
<protein>
    <submittedName>
        <fullName evidence="7">NADH:flavin oxidoreductase</fullName>
    </submittedName>
</protein>
<comment type="cofactor">
    <cofactor evidence="1">
        <name>FMN</name>
        <dbReference type="ChEBI" id="CHEBI:58210"/>
    </cofactor>
</comment>
<dbReference type="PANTHER" id="PTHR43303:SF4">
    <property type="entry name" value="NADPH DEHYDROGENASE C23G7.10C-RELATED"/>
    <property type="match status" value="1"/>
</dbReference>
<gene>
    <name evidence="7" type="ORF">ACJDTP_26825</name>
</gene>
<dbReference type="InterPro" id="IPR001155">
    <property type="entry name" value="OxRdtase_FMN_N"/>
</dbReference>
<keyword evidence="3" id="KW-0288">FMN</keyword>
<keyword evidence="8" id="KW-1185">Reference proteome</keyword>
<dbReference type="Proteomes" id="UP001623600">
    <property type="component" value="Unassembled WGS sequence"/>
</dbReference>
<proteinExistence type="predicted"/>
<dbReference type="SUPFAM" id="SSF51395">
    <property type="entry name" value="FMN-linked oxidoreductases"/>
    <property type="match status" value="1"/>
</dbReference>
<name>A0ABW8SDE2_9CLOT</name>
<evidence type="ECO:0000256" key="5">
    <source>
        <dbReference type="ARBA" id="ARBA00023002"/>
    </source>
</evidence>